<dbReference type="GeneID" id="69028443"/>
<dbReference type="EMBL" id="EQ999979">
    <property type="protein sequence ID" value="EEQ91461.1"/>
    <property type="molecule type" value="Genomic_DNA"/>
</dbReference>
<evidence type="ECO:0000313" key="1">
    <source>
        <dbReference type="EMBL" id="EEQ91461.1"/>
    </source>
</evidence>
<organism evidence="1 2">
    <name type="scientific">Ajellomyces dermatitidis (strain ER-3 / ATCC MYA-2586)</name>
    <name type="common">Blastomyces dermatitidis</name>
    <dbReference type="NCBI Taxonomy" id="559297"/>
    <lineage>
        <taxon>Eukaryota</taxon>
        <taxon>Fungi</taxon>
        <taxon>Dikarya</taxon>
        <taxon>Ascomycota</taxon>
        <taxon>Pezizomycotina</taxon>
        <taxon>Eurotiomycetes</taxon>
        <taxon>Eurotiomycetidae</taxon>
        <taxon>Onygenales</taxon>
        <taxon>Ajellomycetaceae</taxon>
        <taxon>Blastomyces</taxon>
    </lineage>
</organism>
<protein>
    <submittedName>
        <fullName evidence="1">Uncharacterized protein</fullName>
    </submittedName>
</protein>
<keyword evidence="2" id="KW-1185">Reference proteome</keyword>
<accession>A0ABP2F3I9</accession>
<dbReference type="Proteomes" id="UP000002039">
    <property type="component" value="Unassembled WGS sequence"/>
</dbReference>
<proteinExistence type="predicted"/>
<sequence length="208" mass="23579">MIRMRYNNPKNSHTPYINHREIPLSELHKFTHQLIDKVALVYVHSRTEDADVVKTLDIPYFDIPYYTSKLEASVEGLTSPLSTLLSIGMVPYSAIYQAQHSTPLGHHSQSNEVMVIELWRKPPTPTPFCSLELRFCSTHSHPVLPSDSQAYTQASAEKHAIVIAEVWKNEDGRYGDLKQRITPYYRIKADGLLAMGGASAPGNKKEWM</sequence>
<reference evidence="2" key="1">
    <citation type="journal article" date="2015" name="PLoS Genet.">
        <title>The dynamic genome and transcriptome of the human fungal pathogen Blastomyces and close relative Emmonsia.</title>
        <authorList>
            <person name="Munoz J.F."/>
            <person name="Gauthier G.M."/>
            <person name="Desjardins C.A."/>
            <person name="Gallo J.E."/>
            <person name="Holder J."/>
            <person name="Sullivan T.D."/>
            <person name="Marty A.J."/>
            <person name="Carmen J.C."/>
            <person name="Chen Z."/>
            <person name="Ding L."/>
            <person name="Gujja S."/>
            <person name="Magrini V."/>
            <person name="Misas E."/>
            <person name="Mitreva M."/>
            <person name="Priest M."/>
            <person name="Saif S."/>
            <person name="Whiston E.A."/>
            <person name="Young S."/>
            <person name="Zeng Q."/>
            <person name="Goldman W.E."/>
            <person name="Mardis E.R."/>
            <person name="Taylor J.W."/>
            <person name="McEwen J.G."/>
            <person name="Clay O.K."/>
            <person name="Klein B.S."/>
            <person name="Cuomo C.A."/>
        </authorList>
    </citation>
    <scope>NUCLEOTIDE SEQUENCE [LARGE SCALE GENOMIC DNA]</scope>
    <source>
        <strain evidence="2">ER-3 / ATCC MYA-2586</strain>
    </source>
</reference>
<evidence type="ECO:0000313" key="2">
    <source>
        <dbReference type="Proteomes" id="UP000002039"/>
    </source>
</evidence>
<name>A0ABP2F3I9_AJEDR</name>
<dbReference type="RefSeq" id="XP_045277997.1">
    <property type="nucleotide sequence ID" value="XM_045422330.1"/>
</dbReference>
<gene>
    <name evidence="1" type="ORF">BDCG_06581</name>
</gene>